<sequence>MTGRASQLLDTAAQRSRTTLRQRWARLWTVLPAVLQTALAAAAAFTIARDLVGHQGPFVAPVSAIVALGITYGQRTRRAVEIVLGVAVGVLVSDLITIGLGTGPAQITLVIVLAMSAAVVLGGSRLVVSQAATSSALVATVAVPAHVAFTRPLDALIGGTLALLVNLVISPVNPARMAQRAATPLLEELAAVLRDVASALESAMLAASEAGPGTTAPDHVHDAAVDALARARGLDRLMARFSEAAAVGVEVATLSPVRRGHRGDLEAYAREAEQIDLAVRNVRVLARGAIRAVDLAAHVPPEMIAALRDLASAVVALAPEPLDPARAARARAHALQAAASATLSLERTGNLSASVIVGQLRAMSTDLLKGLGATDAEAIEDVRQAIRDGPGL</sequence>
<name>A0ABY5DWP8_9ACTN</name>
<dbReference type="RefSeq" id="WP_254571983.1">
    <property type="nucleotide sequence ID" value="NZ_CP098502.1"/>
</dbReference>
<gene>
    <name evidence="7" type="ORF">NBH00_03575</name>
</gene>
<evidence type="ECO:0000256" key="1">
    <source>
        <dbReference type="ARBA" id="ARBA00004141"/>
    </source>
</evidence>
<feature type="transmembrane region" description="Helical" evidence="5">
    <location>
        <begin position="25"/>
        <end position="48"/>
    </location>
</feature>
<dbReference type="Pfam" id="PF13515">
    <property type="entry name" value="FUSC_2"/>
    <property type="match status" value="1"/>
</dbReference>
<feature type="domain" description="Integral membrane bound transporter" evidence="6">
    <location>
        <begin position="46"/>
        <end position="165"/>
    </location>
</feature>
<keyword evidence="3 5" id="KW-1133">Transmembrane helix</keyword>
<evidence type="ECO:0000256" key="4">
    <source>
        <dbReference type="ARBA" id="ARBA00023136"/>
    </source>
</evidence>
<dbReference type="InterPro" id="IPR049453">
    <property type="entry name" value="Memb_transporter_dom"/>
</dbReference>
<organism evidence="7 8">
    <name type="scientific">Paraconexibacter antarcticus</name>
    <dbReference type="NCBI Taxonomy" id="2949664"/>
    <lineage>
        <taxon>Bacteria</taxon>
        <taxon>Bacillati</taxon>
        <taxon>Actinomycetota</taxon>
        <taxon>Thermoleophilia</taxon>
        <taxon>Solirubrobacterales</taxon>
        <taxon>Paraconexibacteraceae</taxon>
        <taxon>Paraconexibacter</taxon>
    </lineage>
</organism>
<evidence type="ECO:0000259" key="6">
    <source>
        <dbReference type="Pfam" id="PF13515"/>
    </source>
</evidence>
<evidence type="ECO:0000313" key="8">
    <source>
        <dbReference type="Proteomes" id="UP001056035"/>
    </source>
</evidence>
<feature type="transmembrane region" description="Helical" evidence="5">
    <location>
        <begin position="106"/>
        <end position="124"/>
    </location>
</feature>
<comment type="subcellular location">
    <subcellularLocation>
        <location evidence="1">Membrane</location>
        <topology evidence="1">Multi-pass membrane protein</topology>
    </subcellularLocation>
</comment>
<evidence type="ECO:0000313" key="7">
    <source>
        <dbReference type="EMBL" id="UTI65297.1"/>
    </source>
</evidence>
<keyword evidence="2 5" id="KW-0812">Transmembrane</keyword>
<accession>A0ABY5DWP8</accession>
<dbReference type="EMBL" id="CP098502">
    <property type="protein sequence ID" value="UTI65297.1"/>
    <property type="molecule type" value="Genomic_DNA"/>
</dbReference>
<evidence type="ECO:0000256" key="5">
    <source>
        <dbReference type="SAM" id="Phobius"/>
    </source>
</evidence>
<feature type="transmembrane region" description="Helical" evidence="5">
    <location>
        <begin position="79"/>
        <end position="100"/>
    </location>
</feature>
<keyword evidence="8" id="KW-1185">Reference proteome</keyword>
<proteinExistence type="predicted"/>
<reference evidence="7 8" key="1">
    <citation type="submission" date="2022-06" db="EMBL/GenBank/DDBJ databases">
        <title>Paraconexibacter antarcticus.</title>
        <authorList>
            <person name="Kim C.S."/>
        </authorList>
    </citation>
    <scope>NUCLEOTIDE SEQUENCE [LARGE SCALE GENOMIC DNA]</scope>
    <source>
        <strain evidence="7 8">02-257</strain>
    </source>
</reference>
<protein>
    <submittedName>
        <fullName evidence="7">FUSC family protein</fullName>
    </submittedName>
</protein>
<keyword evidence="4 5" id="KW-0472">Membrane</keyword>
<evidence type="ECO:0000256" key="2">
    <source>
        <dbReference type="ARBA" id="ARBA00022692"/>
    </source>
</evidence>
<feature type="transmembrane region" description="Helical" evidence="5">
    <location>
        <begin position="54"/>
        <end position="72"/>
    </location>
</feature>
<evidence type="ECO:0000256" key="3">
    <source>
        <dbReference type="ARBA" id="ARBA00022989"/>
    </source>
</evidence>
<dbReference type="Proteomes" id="UP001056035">
    <property type="component" value="Chromosome"/>
</dbReference>